<proteinExistence type="predicted"/>
<feature type="region of interest" description="Disordered" evidence="1">
    <location>
        <begin position="141"/>
        <end position="200"/>
    </location>
</feature>
<evidence type="ECO:0000313" key="2">
    <source>
        <dbReference type="EMBL" id="GBG24755.1"/>
    </source>
</evidence>
<feature type="region of interest" description="Disordered" evidence="1">
    <location>
        <begin position="101"/>
        <end position="126"/>
    </location>
</feature>
<sequence>MVTAKSAWNGSVEVGSAGRWNGKNAPPPRANLNLHLRFEFEVGLFQEPHLRGARILHLRLAAPRFECLPRAWEKRTSGAAGGGRPQVKNARRASATLAARKWPKGAPRSLASVAQAREPHASSNGAQLCKTKIASYGGFGGMHREGEVGEHEEEHGYLDGENNGEEEEEEVDTSDEEGVRPYEEEDLPFPDLGSPRADEANREDCGLRTENGSMASMQAEVEEGRKWVATAKTHRETCEEKRQHEDIDISRRASLTRALEDAQQALASWYAFKAHFDRISPLGRTVDGAVPSLAGRRRSSGFANVLGPTRKRSSGLHGVINGIKSLTPRHRRQSSTSSGSGAGGLQLFSSGSNFSVHSSASSISSTSYTTSSHGAAGLGASVTAGHDTNPKEVHSHAQQVPQTVGRRMQNQLRATGSFTFGVAASSSLPSLGVLSRGSSTNSESGSAASGASPTHRARRDSGPRHVRGTSDGAEYATGLGLARSLDEDTATKMDALLDEARFRANHATTAPVPDSADDVADVIRVSRRGSTNAALVSAPPSGGVTDERAEGVPRGVLSRRWRHKLQACDFAHLLFLFQWHPQFARVALFDTSFKSSSETITVRRNLCKLLLTKLWHRPDASMAHRWAIASVTGHALLQEFSSNPEMPLRSTSIASNLLSEIAAQPLCVTAINRAIKPYLDRARNNDASVATAVDLARHILDALLQAEFPAVLHDVCRQIGRLAANRYQRVHLVAGLFFFLRYVNRQVATAAIDPSSSRERDQRFMNAASLLQTLCTRASTPGAPSSPSSSQSSSSSSTAPSPLPSSSSTTGSSTTVSQSQQQDQQHHEAETEAKSDEGTEATREREEAFLSEAVSKLHALVDRLCVAPHAITFAQSHARAETLLDLERTLRFERTSSPVGQMAPTVDLPESCVTLSFVDLQLLAKVSDAMIKPLRGGKNGDGSVDLSLRSPACVGVDMDSFAKFVKPRLVSLKAFAAPGQKDADNLYIDYKPLWVHAMPISAHFASPLSSPTNSPPTSPSGSTLGVVDTASFSREAQYAQKLRVAYDSLLLL</sequence>
<dbReference type="InParanoid" id="A0A2R5G2J0"/>
<feature type="region of interest" description="Disordered" evidence="1">
    <location>
        <begin position="306"/>
        <end position="342"/>
    </location>
</feature>
<feature type="compositionally biased region" description="Basic and acidic residues" evidence="1">
    <location>
        <begin position="142"/>
        <end position="158"/>
    </location>
</feature>
<accession>A0A2R5G2J0</accession>
<feature type="region of interest" description="Disordered" evidence="1">
    <location>
        <begin position="777"/>
        <end position="847"/>
    </location>
</feature>
<dbReference type="AlphaFoldDB" id="A0A2R5G2J0"/>
<keyword evidence="3" id="KW-1185">Reference proteome</keyword>
<evidence type="ECO:0000313" key="3">
    <source>
        <dbReference type="Proteomes" id="UP000241890"/>
    </source>
</evidence>
<feature type="compositionally biased region" description="Low complexity" evidence="1">
    <location>
        <begin position="779"/>
        <end position="822"/>
    </location>
</feature>
<gene>
    <name evidence="2" type="ORF">FCC1311_009732</name>
</gene>
<feature type="compositionally biased region" description="Basic and acidic residues" evidence="1">
    <location>
        <begin position="824"/>
        <end position="847"/>
    </location>
</feature>
<feature type="region of interest" description="Disordered" evidence="1">
    <location>
        <begin position="379"/>
        <end position="403"/>
    </location>
</feature>
<feature type="compositionally biased region" description="Acidic residues" evidence="1">
    <location>
        <begin position="162"/>
        <end position="176"/>
    </location>
</feature>
<dbReference type="EMBL" id="BEYU01000008">
    <property type="protein sequence ID" value="GBG24755.1"/>
    <property type="molecule type" value="Genomic_DNA"/>
</dbReference>
<evidence type="ECO:0000256" key="1">
    <source>
        <dbReference type="SAM" id="MobiDB-lite"/>
    </source>
</evidence>
<comment type="caution">
    <text evidence="2">The sequence shown here is derived from an EMBL/GenBank/DDBJ whole genome shotgun (WGS) entry which is preliminary data.</text>
</comment>
<organism evidence="2 3">
    <name type="scientific">Hondaea fermentalgiana</name>
    <dbReference type="NCBI Taxonomy" id="2315210"/>
    <lineage>
        <taxon>Eukaryota</taxon>
        <taxon>Sar</taxon>
        <taxon>Stramenopiles</taxon>
        <taxon>Bigyra</taxon>
        <taxon>Labyrinthulomycetes</taxon>
        <taxon>Thraustochytrida</taxon>
        <taxon>Thraustochytriidae</taxon>
        <taxon>Hondaea</taxon>
    </lineage>
</organism>
<name>A0A2R5G2J0_9STRA</name>
<protein>
    <submittedName>
        <fullName evidence="2">Uncharacterized protein</fullName>
    </submittedName>
</protein>
<reference evidence="2 3" key="1">
    <citation type="submission" date="2017-12" db="EMBL/GenBank/DDBJ databases">
        <title>Sequencing, de novo assembly and annotation of complete genome of a new Thraustochytrid species, strain FCC1311.</title>
        <authorList>
            <person name="Sedici K."/>
            <person name="Godart F."/>
            <person name="Aiese Cigliano R."/>
            <person name="Sanseverino W."/>
            <person name="Barakat M."/>
            <person name="Ortet P."/>
            <person name="Marechal E."/>
            <person name="Cagnac O."/>
            <person name="Amato A."/>
        </authorList>
    </citation>
    <scope>NUCLEOTIDE SEQUENCE [LARGE SCALE GENOMIC DNA]</scope>
</reference>
<dbReference type="Proteomes" id="UP000241890">
    <property type="component" value="Unassembled WGS sequence"/>
</dbReference>
<feature type="compositionally biased region" description="Low complexity" evidence="1">
    <location>
        <begin position="435"/>
        <end position="452"/>
    </location>
</feature>
<feature type="region of interest" description="Disordered" evidence="1">
    <location>
        <begin position="433"/>
        <end position="473"/>
    </location>
</feature>